<gene>
    <name evidence="1" type="ORF">PGT21_020806</name>
</gene>
<dbReference type="EMBL" id="VSWC01000014">
    <property type="protein sequence ID" value="KAA1114736.1"/>
    <property type="molecule type" value="Genomic_DNA"/>
</dbReference>
<organism evidence="1 2">
    <name type="scientific">Puccinia graminis f. sp. tritici</name>
    <dbReference type="NCBI Taxonomy" id="56615"/>
    <lineage>
        <taxon>Eukaryota</taxon>
        <taxon>Fungi</taxon>
        <taxon>Dikarya</taxon>
        <taxon>Basidiomycota</taxon>
        <taxon>Pucciniomycotina</taxon>
        <taxon>Pucciniomycetes</taxon>
        <taxon>Pucciniales</taxon>
        <taxon>Pucciniaceae</taxon>
        <taxon>Puccinia</taxon>
    </lineage>
</organism>
<reference evidence="1 2" key="1">
    <citation type="submission" date="2019-05" db="EMBL/GenBank/DDBJ databases">
        <title>Emergence of the Ug99 lineage of the wheat stem rust pathogen through somatic hybridization.</title>
        <authorList>
            <person name="Li F."/>
            <person name="Upadhyaya N.M."/>
            <person name="Sperschneider J."/>
            <person name="Matny O."/>
            <person name="Nguyen-Phuc H."/>
            <person name="Mago R."/>
            <person name="Raley C."/>
            <person name="Miller M.E."/>
            <person name="Silverstein K.A.T."/>
            <person name="Henningsen E."/>
            <person name="Hirsch C.D."/>
            <person name="Visser B."/>
            <person name="Pretorius Z.A."/>
            <person name="Steffenson B.J."/>
            <person name="Schwessinger B."/>
            <person name="Dodds P.N."/>
            <person name="Figueroa M."/>
        </authorList>
    </citation>
    <scope>NUCLEOTIDE SEQUENCE [LARGE SCALE GENOMIC DNA]</scope>
    <source>
        <strain evidence="1">21-0</strain>
    </source>
</reference>
<evidence type="ECO:0000313" key="2">
    <source>
        <dbReference type="Proteomes" id="UP000324748"/>
    </source>
</evidence>
<dbReference type="AlphaFoldDB" id="A0A5B0QN69"/>
<dbReference type="OrthoDB" id="3202072at2759"/>
<protein>
    <submittedName>
        <fullName evidence="1">Uncharacterized protein</fullName>
    </submittedName>
</protein>
<evidence type="ECO:0000313" key="1">
    <source>
        <dbReference type="EMBL" id="KAA1114736.1"/>
    </source>
</evidence>
<sequence>MEDFLWISPRCGQLATEDFTYIVKKHFSWGGFDALAIQSWQHASVSITAAYLTRKLPSQLTHYPTKETWKEKWIESSLAINEPLLHHMRRLGRHSQPSPATNLFQDHLCDLVVASTRAGISSAFCLPPLVFWDKHLILVQPLKAPPSPNKPLHQDCHTFLQDTYHNYLPASLPPMEEDYLISNIFRRRTMITLRASTCCPKLQIEISRNPVNPKDLPNLCWLLISKYLQKQEDRGLIFIENHNLVASVAVSLAMHYHHSGLNH</sequence>
<dbReference type="Proteomes" id="UP000324748">
    <property type="component" value="Unassembled WGS sequence"/>
</dbReference>
<proteinExistence type="predicted"/>
<name>A0A5B0QN69_PUCGR</name>
<keyword evidence="2" id="KW-1185">Reference proteome</keyword>
<comment type="caution">
    <text evidence="1">The sequence shown here is derived from an EMBL/GenBank/DDBJ whole genome shotgun (WGS) entry which is preliminary data.</text>
</comment>
<accession>A0A5B0QN69</accession>